<feature type="region of interest" description="Disordered" evidence="10">
    <location>
        <begin position="116"/>
        <end position="149"/>
    </location>
</feature>
<evidence type="ECO:0000256" key="9">
    <source>
        <dbReference type="HAMAP-Rule" id="MF_00446"/>
    </source>
</evidence>
<evidence type="ECO:0000256" key="7">
    <source>
        <dbReference type="ARBA" id="ARBA00023270"/>
    </source>
</evidence>
<feature type="chain" id="PRO_5044942294" description="Aspartate 1-decarboxylase alpha chain" evidence="9">
    <location>
        <begin position="25"/>
        <end position="149"/>
    </location>
</feature>
<keyword evidence="1 9" id="KW-0963">Cytoplasm</keyword>
<comment type="PTM">
    <text evidence="9">Is synthesized initially as an inactive proenzyme, which is activated by self-cleavage at a specific serine bond to produce a beta-subunit with a hydroxyl group at its C-terminus and an alpha-subunit with a pyruvoyl group at its N-terminus.</text>
</comment>
<dbReference type="HAMAP" id="MF_00446">
    <property type="entry name" value="PanD"/>
    <property type="match status" value="1"/>
</dbReference>
<sequence length="149" mass="16058">MKRELLKSKIHRATVTQADLHYIGSITLDPDLMEKADILPHEKVDVVVLNNGARWTTYALPGPRGSGVVGINGPTTRLALPGDLVIVMAYASVTEEETKTHEPRVLFVDGSNKIIHEGTDPAAAPEGTGTFRGDQLKEPHPSAPHPAAR</sequence>
<proteinExistence type="inferred from homology"/>
<dbReference type="RefSeq" id="WP_033527844.1">
    <property type="nucleotide sequence ID" value="NZ_JAVRFJ010000040.1"/>
</dbReference>
<evidence type="ECO:0000256" key="4">
    <source>
        <dbReference type="ARBA" id="ARBA00022813"/>
    </source>
</evidence>
<feature type="active site" description="Proton donor" evidence="9">
    <location>
        <position position="58"/>
    </location>
</feature>
<feature type="chain" id="PRO_5044942293" description="Aspartate 1-decarboxylase beta chain" evidence="9">
    <location>
        <begin position="1"/>
        <end position="24"/>
    </location>
</feature>
<comment type="similarity">
    <text evidence="9">Belongs to the PanD family.</text>
</comment>
<evidence type="ECO:0000256" key="8">
    <source>
        <dbReference type="ARBA" id="ARBA00023317"/>
    </source>
</evidence>
<comment type="subcellular location">
    <subcellularLocation>
        <location evidence="9">Cytoplasm</location>
    </subcellularLocation>
</comment>
<keyword evidence="5 9" id="KW-0865">Zymogen</keyword>
<dbReference type="Gene3D" id="2.40.40.20">
    <property type="match status" value="1"/>
</dbReference>
<feature type="binding site" evidence="9">
    <location>
        <begin position="73"/>
        <end position="75"/>
    </location>
    <ligand>
        <name>substrate</name>
    </ligand>
</feature>
<keyword evidence="6 9" id="KW-0456">Lyase</keyword>
<keyword evidence="7 9" id="KW-0704">Schiff base</keyword>
<evidence type="ECO:0000256" key="5">
    <source>
        <dbReference type="ARBA" id="ARBA00023145"/>
    </source>
</evidence>
<evidence type="ECO:0000256" key="3">
    <source>
        <dbReference type="ARBA" id="ARBA00022793"/>
    </source>
</evidence>
<dbReference type="EC" id="4.1.1.11" evidence="9"/>
<dbReference type="SUPFAM" id="SSF50692">
    <property type="entry name" value="ADC-like"/>
    <property type="match status" value="1"/>
</dbReference>
<comment type="function">
    <text evidence="9">Catalyzes the pyruvoyl-dependent decarboxylation of aspartate to produce beta-alanine.</text>
</comment>
<comment type="cofactor">
    <cofactor evidence="9">
        <name>pyruvate</name>
        <dbReference type="ChEBI" id="CHEBI:15361"/>
    </cofactor>
    <text evidence="9">Binds 1 pyruvoyl group covalently per subunit.</text>
</comment>
<feature type="binding site" evidence="9">
    <location>
        <position position="57"/>
    </location>
    <ligand>
        <name>substrate</name>
    </ligand>
</feature>
<dbReference type="PANTHER" id="PTHR21012">
    <property type="entry name" value="ASPARTATE 1-DECARBOXYLASE"/>
    <property type="match status" value="1"/>
</dbReference>
<dbReference type="GO" id="GO:0004068">
    <property type="term" value="F:aspartate 1-decarboxylase activity"/>
    <property type="evidence" value="ECO:0007669"/>
    <property type="project" value="UniProtKB-EC"/>
</dbReference>
<feature type="active site" description="Schiff-base intermediate with substrate; via pyruvic acid" evidence="9">
    <location>
        <position position="25"/>
    </location>
</feature>
<organism evidence="11 12">
    <name type="scientific">Streptomyces gottesmaniae</name>
    <dbReference type="NCBI Taxonomy" id="3075518"/>
    <lineage>
        <taxon>Bacteria</taxon>
        <taxon>Bacillati</taxon>
        <taxon>Actinomycetota</taxon>
        <taxon>Actinomycetes</taxon>
        <taxon>Kitasatosporales</taxon>
        <taxon>Streptomycetaceae</taxon>
        <taxon>Streptomyces</taxon>
    </lineage>
</organism>
<dbReference type="PANTHER" id="PTHR21012:SF0">
    <property type="entry name" value="ASPARTATE 1-DECARBOXYLASE"/>
    <property type="match status" value="1"/>
</dbReference>
<comment type="subunit">
    <text evidence="9">Heterooctamer of four alpha and four beta subunits.</text>
</comment>
<accession>A0ABU2Z8C1</accession>
<keyword evidence="3 9" id="KW-0210">Decarboxylase</keyword>
<dbReference type="NCBIfam" id="TIGR00223">
    <property type="entry name" value="panD"/>
    <property type="match status" value="1"/>
</dbReference>
<evidence type="ECO:0000313" key="11">
    <source>
        <dbReference type="EMBL" id="MDT0572610.1"/>
    </source>
</evidence>
<keyword evidence="8 9" id="KW-0670">Pyruvate</keyword>
<dbReference type="Proteomes" id="UP001180737">
    <property type="component" value="Unassembled WGS sequence"/>
</dbReference>
<gene>
    <name evidence="9" type="primary">panD</name>
    <name evidence="11" type="ORF">RM704_34980</name>
</gene>
<dbReference type="InterPro" id="IPR009010">
    <property type="entry name" value="Asp_de-COase-like_dom_sf"/>
</dbReference>
<dbReference type="EMBL" id="JAVRFJ010000040">
    <property type="protein sequence ID" value="MDT0572610.1"/>
    <property type="molecule type" value="Genomic_DNA"/>
</dbReference>
<dbReference type="Pfam" id="PF02261">
    <property type="entry name" value="Asp_decarbox"/>
    <property type="match status" value="1"/>
</dbReference>
<keyword evidence="2 9" id="KW-0566">Pantothenate biosynthesis</keyword>
<evidence type="ECO:0000256" key="2">
    <source>
        <dbReference type="ARBA" id="ARBA00022655"/>
    </source>
</evidence>
<protein>
    <recommendedName>
        <fullName evidence="9">Aspartate 1-decarboxylase</fullName>
        <ecNumber evidence="9">4.1.1.11</ecNumber>
    </recommendedName>
    <alternativeName>
        <fullName evidence="9">Aspartate alpha-decarboxylase</fullName>
    </alternativeName>
    <component>
        <recommendedName>
            <fullName evidence="9">Aspartate 1-decarboxylase beta chain</fullName>
        </recommendedName>
    </component>
    <component>
        <recommendedName>
            <fullName evidence="9">Aspartate 1-decarboxylase alpha chain</fullName>
        </recommendedName>
    </component>
</protein>
<evidence type="ECO:0000256" key="1">
    <source>
        <dbReference type="ARBA" id="ARBA00022490"/>
    </source>
</evidence>
<feature type="modified residue" description="Pyruvic acid (Ser)" evidence="9">
    <location>
        <position position="25"/>
    </location>
</feature>
<comment type="pathway">
    <text evidence="9">Cofactor biosynthesis; (R)-pantothenate biosynthesis; beta-alanine from L-aspartate: step 1/1.</text>
</comment>
<reference evidence="11" key="1">
    <citation type="submission" date="2024-05" db="EMBL/GenBank/DDBJ databases">
        <title>30 novel species of actinomycetes from the DSMZ collection.</title>
        <authorList>
            <person name="Nouioui I."/>
        </authorList>
    </citation>
    <scope>NUCLEOTIDE SEQUENCE</scope>
    <source>
        <strain evidence="11">DSM 3412</strain>
    </source>
</reference>
<evidence type="ECO:0000256" key="10">
    <source>
        <dbReference type="SAM" id="MobiDB-lite"/>
    </source>
</evidence>
<comment type="caution">
    <text evidence="11">The sequence shown here is derived from an EMBL/GenBank/DDBJ whole genome shotgun (WGS) entry which is preliminary data.</text>
</comment>
<keyword evidence="4 9" id="KW-0068">Autocatalytic cleavage</keyword>
<dbReference type="InterPro" id="IPR003190">
    <property type="entry name" value="Asp_decarbox"/>
</dbReference>
<evidence type="ECO:0000256" key="6">
    <source>
        <dbReference type="ARBA" id="ARBA00023239"/>
    </source>
</evidence>
<evidence type="ECO:0000313" key="12">
    <source>
        <dbReference type="Proteomes" id="UP001180737"/>
    </source>
</evidence>
<name>A0ABU2Z8C1_9ACTN</name>
<dbReference type="CDD" id="cd06919">
    <property type="entry name" value="Asp_decarbox"/>
    <property type="match status" value="1"/>
</dbReference>
<keyword evidence="12" id="KW-1185">Reference proteome</keyword>
<comment type="catalytic activity">
    <reaction evidence="9">
        <text>L-aspartate + H(+) = beta-alanine + CO2</text>
        <dbReference type="Rhea" id="RHEA:19497"/>
        <dbReference type="ChEBI" id="CHEBI:15378"/>
        <dbReference type="ChEBI" id="CHEBI:16526"/>
        <dbReference type="ChEBI" id="CHEBI:29991"/>
        <dbReference type="ChEBI" id="CHEBI:57966"/>
        <dbReference type="EC" id="4.1.1.11"/>
    </reaction>
</comment>